<keyword evidence="2" id="KW-1185">Reference proteome</keyword>
<dbReference type="AlphaFoldDB" id="A0A1H2CUU6"/>
<name>A0A1H2CUU6_9ACTN</name>
<sequence>MRLSFYVPAWNATFVEGLRQRAGGQPAEAEASEDDLQNAVVDLAAQSYGQLLLPAGFTGPSLSANLMSPAGARVVAAVRADGIFPGADDDWGSESIVLGTTLGTAQGQQAAIFGNHVLLAAWDAVRLRVEGPTLEEYLSAVRQMLTQTRALLRGEEVLVPSLVGFTGIVVDQDVEVVGSWGRLRSARPSDLPSFASSMSERRINTTTETGEHIEITDAGDVVLETRIPYRVRIQSPDEMIMEGTTTVGLEALVEQARICLALSWDGDQIPVVLPTWRRTISFMTSSIGYWTDPQHSAPRHPTKATRAQMDAWGSWLGTVDTEALSHVRLAATRTLRALTERRVQDDMLIDAVIAWESLFGAKTESTLRVSGALACLLYPPGADREAAQKRYSKIYNSRSEIVHASLTKKTTPEVIAENAREAAQVAIRALRAILDTRRDLITLDSASRGLQLLLEGSFPQAADAETLTSEAASGDGSAIDANG</sequence>
<reference evidence="1 2" key="1">
    <citation type="submission" date="2016-10" db="EMBL/GenBank/DDBJ databases">
        <authorList>
            <person name="de Groot N.N."/>
        </authorList>
    </citation>
    <scope>NUCLEOTIDE SEQUENCE [LARGE SCALE GENOMIC DNA]</scope>
    <source>
        <strain evidence="1 2">DSM 43941</strain>
    </source>
</reference>
<proteinExistence type="predicted"/>
<accession>A0A1H2CUU6</accession>
<dbReference type="STRING" id="113562.SAMN04489716_6923"/>
<evidence type="ECO:0000313" key="2">
    <source>
        <dbReference type="Proteomes" id="UP000198688"/>
    </source>
</evidence>
<protein>
    <submittedName>
        <fullName evidence="1">Uncharacterized protein</fullName>
    </submittedName>
</protein>
<gene>
    <name evidence="1" type="ORF">SAMN04489716_6923</name>
</gene>
<dbReference type="EMBL" id="LT629758">
    <property type="protein sequence ID" value="SDT74253.1"/>
    <property type="molecule type" value="Genomic_DNA"/>
</dbReference>
<dbReference type="Proteomes" id="UP000198688">
    <property type="component" value="Chromosome I"/>
</dbReference>
<organism evidence="1 2">
    <name type="scientific">Actinoplanes derwentensis</name>
    <dbReference type="NCBI Taxonomy" id="113562"/>
    <lineage>
        <taxon>Bacteria</taxon>
        <taxon>Bacillati</taxon>
        <taxon>Actinomycetota</taxon>
        <taxon>Actinomycetes</taxon>
        <taxon>Micromonosporales</taxon>
        <taxon>Micromonosporaceae</taxon>
        <taxon>Actinoplanes</taxon>
    </lineage>
</organism>
<evidence type="ECO:0000313" key="1">
    <source>
        <dbReference type="EMBL" id="SDT74253.1"/>
    </source>
</evidence>